<dbReference type="RefSeq" id="WP_071064473.1">
    <property type="nucleotide sequence ID" value="NZ_MKIE01000014.1"/>
</dbReference>
<dbReference type="OrthoDB" id="1634378at2"/>
<reference evidence="1 2" key="1">
    <citation type="submission" date="2016-09" db="EMBL/GenBank/DDBJ databases">
        <title>Genome sequence of Eubacterium angustum.</title>
        <authorList>
            <person name="Poehlein A."/>
            <person name="Daniel R."/>
        </authorList>
    </citation>
    <scope>NUCLEOTIDE SEQUENCE [LARGE SCALE GENOMIC DNA]</scope>
    <source>
        <strain evidence="1 2">DSM 1989</strain>
    </source>
</reference>
<sequence length="141" mass="15982">MSLTDKLLQLDSKKVMEKPVEMVEMKRFSDMAGEKIEFKCVALDGDTHSDIQKRGVDLGKKGNIRDIHMFTVKVHTLLEGVKEPSFKDPKLREQYGAATPTELVSKILLPGEIDELYKRISILSGFEADDEDDEPEDEVKN</sequence>
<dbReference type="Proteomes" id="UP000180254">
    <property type="component" value="Unassembled WGS sequence"/>
</dbReference>
<proteinExistence type="predicted"/>
<protein>
    <submittedName>
        <fullName evidence="1">Phage XkdN-like protein</fullName>
    </submittedName>
</protein>
<dbReference type="AlphaFoldDB" id="A0A1S1V4S0"/>
<evidence type="ECO:0000313" key="1">
    <source>
        <dbReference type="EMBL" id="OHW61380.1"/>
    </source>
</evidence>
<keyword evidence="2" id="KW-1185">Reference proteome</keyword>
<dbReference type="Gene3D" id="3.30.2220.30">
    <property type="match status" value="1"/>
</dbReference>
<evidence type="ECO:0000313" key="2">
    <source>
        <dbReference type="Proteomes" id="UP000180254"/>
    </source>
</evidence>
<dbReference type="Pfam" id="PF08890">
    <property type="entry name" value="Phage_TAC_5"/>
    <property type="match status" value="1"/>
</dbReference>
<comment type="caution">
    <text evidence="1">The sequence shown here is derived from an EMBL/GenBank/DDBJ whole genome shotgun (WGS) entry which is preliminary data.</text>
</comment>
<dbReference type="InterPro" id="IPR014986">
    <property type="entry name" value="XkdN-like"/>
</dbReference>
<gene>
    <name evidence="1" type="ORF">EUAN_22300</name>
</gene>
<organism evidence="1 2">
    <name type="scientific">Andreesenia angusta</name>
    <dbReference type="NCBI Taxonomy" id="39480"/>
    <lineage>
        <taxon>Bacteria</taxon>
        <taxon>Bacillati</taxon>
        <taxon>Bacillota</taxon>
        <taxon>Tissierellia</taxon>
        <taxon>Tissierellales</taxon>
        <taxon>Gottschalkiaceae</taxon>
        <taxon>Andreesenia</taxon>
    </lineage>
</organism>
<accession>A0A1S1V4S0</accession>
<name>A0A1S1V4S0_9FIRM</name>
<dbReference type="EMBL" id="MKIE01000014">
    <property type="protein sequence ID" value="OHW61380.1"/>
    <property type="molecule type" value="Genomic_DNA"/>
</dbReference>
<dbReference type="InterPro" id="IPR038559">
    <property type="entry name" value="XkdN-like_sf"/>
</dbReference>
<dbReference type="STRING" id="39480.EUAN_22300"/>